<dbReference type="RefSeq" id="WP_091523637.1">
    <property type="nucleotide sequence ID" value="NZ_FORF01000017.1"/>
</dbReference>
<evidence type="ECO:0000259" key="2">
    <source>
        <dbReference type="Pfam" id="PF01757"/>
    </source>
</evidence>
<feature type="transmembrane region" description="Helical" evidence="1">
    <location>
        <begin position="329"/>
        <end position="347"/>
    </location>
</feature>
<feature type="transmembrane region" description="Helical" evidence="1">
    <location>
        <begin position="262"/>
        <end position="279"/>
    </location>
</feature>
<reference evidence="5" key="1">
    <citation type="submission" date="2016-10" db="EMBL/GenBank/DDBJ databases">
        <authorList>
            <person name="Varghese N."/>
            <person name="Submissions S."/>
        </authorList>
    </citation>
    <scope>NUCLEOTIDE SEQUENCE [LARGE SCALE GENOMIC DNA]</scope>
    <source>
        <strain evidence="5">DSM 21857</strain>
    </source>
</reference>
<sequence>MTAAFATYNAARDASAGGVTTNIAQIDGLRGVAVAAVVVHHFSRAWLPGGFVGVDIFFVISGFLIGGILWRELTSRGTIDVPHFLLRRLRRLAPAYFVMAAVTTVAAYFILLPFEFREYAKSLIASVVYLSNVQFFREAGYFDIASENKILLHTWSLAVEEQFYLFLPVLLLVFRRSKRMLIGVLAAILAISLVACILVTPLSPTATFFLFPFRAWELLLGVGLAIAWTERRFSGAYGGALSWLGIVLIAAGVALTRPEHDFPGAWALLPTVGTVLLLLNMNDRNPVNLVLSWRPMVMLGLISYSLYLWHWPVLTLASYYHDGEQPSSMVLWLAVAIGLSILSWRFVERPVREARFLSVTTLVSGAGFASAALFLAGFFIYHGDGLPGRYGTATRMHIQASSDFIQDWSRCRIPSDGPFSGIEICPVGVQGEPTFLVWGDSHVRAMKEGIDHAAREAQSAGLLIWRAGCPPLFDVEKQENAATPAQNSACTAANAQIRAALPQLVSVEKVLLIGRWTYYFNGGGTGLDKGNRIVISALQEEGRSQEQIFVDATLATIDEIRKSIPDVYVVEQPPEIPYYDSREAARLLAHGRTLDNMPLVQTMADLQTRSGRAEAPFRQLAAEQRIKYLPLVDRFCDGKVCSVVHDGVSFYFDNNHITNTAANAIRSVFAPVVTASSGEAVALHVRP</sequence>
<evidence type="ECO:0000256" key="1">
    <source>
        <dbReference type="SAM" id="Phobius"/>
    </source>
</evidence>
<keyword evidence="4" id="KW-0012">Acyltransferase</keyword>
<feature type="transmembrane region" description="Helical" evidence="1">
    <location>
        <begin position="291"/>
        <end position="309"/>
    </location>
</feature>
<dbReference type="AlphaFoldDB" id="A0A1I3R0F9"/>
<feature type="transmembrane region" description="Helical" evidence="1">
    <location>
        <begin position="50"/>
        <end position="70"/>
    </location>
</feature>
<organism evidence="4 5">
    <name type="scientific">Aquamicrobium aerolatum DSM 21857</name>
    <dbReference type="NCBI Taxonomy" id="1121003"/>
    <lineage>
        <taxon>Bacteria</taxon>
        <taxon>Pseudomonadati</taxon>
        <taxon>Pseudomonadota</taxon>
        <taxon>Alphaproteobacteria</taxon>
        <taxon>Hyphomicrobiales</taxon>
        <taxon>Phyllobacteriaceae</taxon>
        <taxon>Aerobium</taxon>
    </lineage>
</organism>
<dbReference type="EMBL" id="FORF01000017">
    <property type="protein sequence ID" value="SFJ39828.1"/>
    <property type="molecule type" value="Genomic_DNA"/>
</dbReference>
<dbReference type="Proteomes" id="UP000242763">
    <property type="component" value="Unassembled WGS sequence"/>
</dbReference>
<dbReference type="STRING" id="1121003.SAMN03080618_02860"/>
<dbReference type="GO" id="GO:0016020">
    <property type="term" value="C:membrane"/>
    <property type="evidence" value="ECO:0007669"/>
    <property type="project" value="TreeGrafter"/>
</dbReference>
<proteinExistence type="predicted"/>
<keyword evidence="5" id="KW-1185">Reference proteome</keyword>
<feature type="transmembrane region" description="Helical" evidence="1">
    <location>
        <begin position="150"/>
        <end position="174"/>
    </location>
</feature>
<dbReference type="GO" id="GO:0016787">
    <property type="term" value="F:hydrolase activity"/>
    <property type="evidence" value="ECO:0007669"/>
    <property type="project" value="UniProtKB-KW"/>
</dbReference>
<dbReference type="PANTHER" id="PTHR23028">
    <property type="entry name" value="ACETYLTRANSFERASE"/>
    <property type="match status" value="1"/>
</dbReference>
<dbReference type="Pfam" id="PF19040">
    <property type="entry name" value="SGNH"/>
    <property type="match status" value="1"/>
</dbReference>
<dbReference type="OrthoDB" id="9796461at2"/>
<feature type="transmembrane region" description="Helical" evidence="1">
    <location>
        <begin position="91"/>
        <end position="111"/>
    </location>
</feature>
<feature type="transmembrane region" description="Helical" evidence="1">
    <location>
        <begin position="208"/>
        <end position="228"/>
    </location>
</feature>
<dbReference type="GO" id="GO:0009103">
    <property type="term" value="P:lipopolysaccharide biosynthetic process"/>
    <property type="evidence" value="ECO:0007669"/>
    <property type="project" value="TreeGrafter"/>
</dbReference>
<dbReference type="InterPro" id="IPR050879">
    <property type="entry name" value="Acyltransferase_3"/>
</dbReference>
<keyword evidence="4" id="KW-0808">Transferase</keyword>
<feature type="domain" description="SGNH" evidence="3">
    <location>
        <begin position="410"/>
        <end position="671"/>
    </location>
</feature>
<feature type="domain" description="Acyltransferase 3" evidence="2">
    <location>
        <begin position="24"/>
        <end position="341"/>
    </location>
</feature>
<dbReference type="InterPro" id="IPR002656">
    <property type="entry name" value="Acyl_transf_3_dom"/>
</dbReference>
<dbReference type="GO" id="GO:0016747">
    <property type="term" value="F:acyltransferase activity, transferring groups other than amino-acyl groups"/>
    <property type="evidence" value="ECO:0007669"/>
    <property type="project" value="InterPro"/>
</dbReference>
<protein>
    <submittedName>
        <fullName evidence="4">Peptidoglycan/LPS O-acetylase OafA/YrhL, contains acyltransferase and SGNH-hydrolase domains</fullName>
    </submittedName>
</protein>
<name>A0A1I3R0F9_9HYPH</name>
<feature type="transmembrane region" description="Helical" evidence="1">
    <location>
        <begin position="235"/>
        <end position="256"/>
    </location>
</feature>
<keyword evidence="4" id="KW-0378">Hydrolase</keyword>
<dbReference type="PANTHER" id="PTHR23028:SF53">
    <property type="entry name" value="ACYL_TRANSF_3 DOMAIN-CONTAINING PROTEIN"/>
    <property type="match status" value="1"/>
</dbReference>
<feature type="transmembrane region" description="Helical" evidence="1">
    <location>
        <begin position="359"/>
        <end position="381"/>
    </location>
</feature>
<keyword evidence="1" id="KW-1133">Transmembrane helix</keyword>
<accession>A0A1I3R0F9</accession>
<evidence type="ECO:0000259" key="3">
    <source>
        <dbReference type="Pfam" id="PF19040"/>
    </source>
</evidence>
<keyword evidence="1" id="KW-0472">Membrane</keyword>
<dbReference type="InterPro" id="IPR043968">
    <property type="entry name" value="SGNH"/>
</dbReference>
<feature type="transmembrane region" description="Helical" evidence="1">
    <location>
        <begin position="181"/>
        <end position="202"/>
    </location>
</feature>
<dbReference type="Pfam" id="PF01757">
    <property type="entry name" value="Acyl_transf_3"/>
    <property type="match status" value="1"/>
</dbReference>
<evidence type="ECO:0000313" key="4">
    <source>
        <dbReference type="EMBL" id="SFJ39828.1"/>
    </source>
</evidence>
<keyword evidence="1" id="KW-0812">Transmembrane</keyword>
<evidence type="ECO:0000313" key="5">
    <source>
        <dbReference type="Proteomes" id="UP000242763"/>
    </source>
</evidence>
<gene>
    <name evidence="4" type="ORF">SAMN03080618_02860</name>
</gene>